<evidence type="ECO:0000313" key="10">
    <source>
        <dbReference type="Proteomes" id="UP000812961"/>
    </source>
</evidence>
<keyword evidence="3 7" id="KW-1134">Transmembrane beta strand</keyword>
<dbReference type="InterPro" id="IPR036942">
    <property type="entry name" value="Beta-barrel_TonB_sf"/>
</dbReference>
<name>A0ABS7GH91_9BACT</name>
<dbReference type="InterPro" id="IPR039426">
    <property type="entry name" value="TonB-dep_rcpt-like"/>
</dbReference>
<dbReference type="InterPro" id="IPR023996">
    <property type="entry name" value="TonB-dep_OMP_SusC/RagA"/>
</dbReference>
<dbReference type="PROSITE" id="PS52016">
    <property type="entry name" value="TONB_DEPENDENT_REC_3"/>
    <property type="match status" value="1"/>
</dbReference>
<dbReference type="NCBIfam" id="TIGR04057">
    <property type="entry name" value="SusC_RagA_signa"/>
    <property type="match status" value="1"/>
</dbReference>
<reference evidence="9 10" key="1">
    <citation type="submission" date="2021-08" db="EMBL/GenBank/DDBJ databases">
        <title>The genome sequence of Chitinophaga sp. B61.</title>
        <authorList>
            <person name="Zhang X."/>
        </authorList>
    </citation>
    <scope>NUCLEOTIDE SEQUENCE [LARGE SCALE GENOMIC DNA]</scope>
    <source>
        <strain evidence="9 10">B61</strain>
    </source>
</reference>
<gene>
    <name evidence="9" type="ORF">K1Y79_20850</name>
</gene>
<evidence type="ECO:0000256" key="2">
    <source>
        <dbReference type="ARBA" id="ARBA00022448"/>
    </source>
</evidence>
<dbReference type="InterPro" id="IPR008969">
    <property type="entry name" value="CarboxyPept-like_regulatory"/>
</dbReference>
<dbReference type="InterPro" id="IPR037066">
    <property type="entry name" value="Plug_dom_sf"/>
</dbReference>
<dbReference type="RefSeq" id="WP_220252128.1">
    <property type="nucleotide sequence ID" value="NZ_JAICCF010000004.1"/>
</dbReference>
<dbReference type="Gene3D" id="2.170.130.10">
    <property type="entry name" value="TonB-dependent receptor, plug domain"/>
    <property type="match status" value="1"/>
</dbReference>
<dbReference type="InterPro" id="IPR023997">
    <property type="entry name" value="TonB-dep_OMP_SusC/RagA_CS"/>
</dbReference>
<proteinExistence type="inferred from homology"/>
<keyword evidence="10" id="KW-1185">Reference proteome</keyword>
<evidence type="ECO:0000256" key="4">
    <source>
        <dbReference type="ARBA" id="ARBA00022692"/>
    </source>
</evidence>
<protein>
    <submittedName>
        <fullName evidence="9">SusC/RagA family TonB-linked outer membrane protein</fullName>
    </submittedName>
</protein>
<dbReference type="Gene3D" id="2.40.170.20">
    <property type="entry name" value="TonB-dependent receptor, beta-barrel domain"/>
    <property type="match status" value="1"/>
</dbReference>
<evidence type="ECO:0000256" key="6">
    <source>
        <dbReference type="ARBA" id="ARBA00023237"/>
    </source>
</evidence>
<organism evidence="9 10">
    <name type="scientific">Chitinophaga rhizophila</name>
    <dbReference type="NCBI Taxonomy" id="2866212"/>
    <lineage>
        <taxon>Bacteria</taxon>
        <taxon>Pseudomonadati</taxon>
        <taxon>Bacteroidota</taxon>
        <taxon>Chitinophagia</taxon>
        <taxon>Chitinophagales</taxon>
        <taxon>Chitinophagaceae</taxon>
        <taxon>Chitinophaga</taxon>
    </lineage>
</organism>
<dbReference type="Proteomes" id="UP000812961">
    <property type="component" value="Unassembled WGS sequence"/>
</dbReference>
<dbReference type="Pfam" id="PF13715">
    <property type="entry name" value="CarbopepD_reg_2"/>
    <property type="match status" value="1"/>
</dbReference>
<dbReference type="SUPFAM" id="SSF49464">
    <property type="entry name" value="Carboxypeptidase regulatory domain-like"/>
    <property type="match status" value="1"/>
</dbReference>
<dbReference type="EMBL" id="JAICCF010000004">
    <property type="protein sequence ID" value="MBW8686796.1"/>
    <property type="molecule type" value="Genomic_DNA"/>
</dbReference>
<evidence type="ECO:0000313" key="9">
    <source>
        <dbReference type="EMBL" id="MBW8686796.1"/>
    </source>
</evidence>
<evidence type="ECO:0000259" key="8">
    <source>
        <dbReference type="Pfam" id="PF07715"/>
    </source>
</evidence>
<sequence>MRLQKKYASISFLFLLFPLLFIAIKTQSQHQNSVLDTKYVTVNKHHVPFADILSALEQQTGLLLNTARDGRELASLHVQQETLRAALDKLFGKDQMEYILLEKSRVVKIVPRGQGHNNGNNTKGNENEQVVSPDRSVYHISGHVKDETGIYLPGATIHVKGKKDGARTDSTGAFTLVTSESRPRLQVSYVGYETLEKFVEPGSGITLVLKQGNRGLDEVTIVGYMDNSRRYTAGSVSRITAAEIEGHPIGNPLLSLQGRVPGMVITQSSGIAGSSIRVNLRGTNSLFNGSDPLYIVNGAQLPINSEQINLLSSVASQNENGGISPFSLFGLTDIESIDIQKDAVATAAYGSRGANGVVHITTKRPDSGRLKVTVNYMQGVSNVSHHLHLLNTQQYLGMRREAFKNDGLILNDRPGNPGYAYDLLLWDTMRYTNWQKMLTGRSAALRDFNIGVSGGSKTTRVLLSTGIYREGAVYSKDMSYLRSNINLALNHESRDSSFNLGIYANYSIDNNQLFNPTTNGEFLPPNAPKPYDERNKLVWEEKGEMFANPLAELLKRYSIVKNNLIVNVAPSYELFRHFKVKANIAFSGINVYENSTVPIAAQNPYADSTITGSSSFATGRYKSIMIDNMAEYAIHSRFGDIMLLAGYSYQFARSNTSIITGLGYTNDADLRFKERAPVKTAELRDPNEYRYGALFSQLNYRYHQKYILDMTFRRDGSSKFSPERRFGSFWAAGAAWIFSKEAFFAHFDSWLRYGKLRGSMGVTGNDKIANYKYLDTWSPIPSGPYQGIPGLAPDALYNPAYSWETCRKTELGLEMEFVPAAMFLSAAYFSNVSSDQLVKYNLLVQTGFNSILKNIDADILNRGWEFTFDATLLKTNRMKLSAGLNFTIPENRLLTFQDLKKSSYNDTYVLGQSVRVLNRLRSDGIDPKTGTFIIRDKDGNGIYNGADYEVIGHLDPDWYGSLRLGLEWKRLSIMVLSDFRKQIAPNYLHAIYLNNILPGAPRNQSVEVLDHWQVPGDASLYPKYSTQSGGAVYGDRRLIVNSERAYSDASFLKLRNVFIYYTIQPFRLSHLRMQSIRLYCKAQNLFTLTRYRAGDPETASPLSLASLRTVTMGLQVTF</sequence>
<comment type="similarity">
    <text evidence="7">Belongs to the TonB-dependent receptor family.</text>
</comment>
<evidence type="ECO:0000256" key="5">
    <source>
        <dbReference type="ARBA" id="ARBA00023136"/>
    </source>
</evidence>
<keyword evidence="2 7" id="KW-0813">Transport</keyword>
<dbReference type="NCBIfam" id="TIGR04056">
    <property type="entry name" value="OMP_RagA_SusC"/>
    <property type="match status" value="1"/>
</dbReference>
<dbReference type="Pfam" id="PF07715">
    <property type="entry name" value="Plug"/>
    <property type="match status" value="1"/>
</dbReference>
<keyword evidence="6 7" id="KW-0998">Cell outer membrane</keyword>
<keyword evidence="4 7" id="KW-0812">Transmembrane</keyword>
<dbReference type="Gene3D" id="2.60.40.1120">
    <property type="entry name" value="Carboxypeptidase-like, regulatory domain"/>
    <property type="match status" value="1"/>
</dbReference>
<feature type="domain" description="TonB-dependent receptor plug" evidence="8">
    <location>
        <begin position="230"/>
        <end position="357"/>
    </location>
</feature>
<evidence type="ECO:0000256" key="7">
    <source>
        <dbReference type="PROSITE-ProRule" id="PRU01360"/>
    </source>
</evidence>
<dbReference type="SUPFAM" id="SSF56935">
    <property type="entry name" value="Porins"/>
    <property type="match status" value="1"/>
</dbReference>
<evidence type="ECO:0000256" key="3">
    <source>
        <dbReference type="ARBA" id="ARBA00022452"/>
    </source>
</evidence>
<keyword evidence="5 7" id="KW-0472">Membrane</keyword>
<evidence type="ECO:0000256" key="1">
    <source>
        <dbReference type="ARBA" id="ARBA00004571"/>
    </source>
</evidence>
<dbReference type="InterPro" id="IPR012910">
    <property type="entry name" value="Plug_dom"/>
</dbReference>
<accession>A0ABS7GH91</accession>
<comment type="caution">
    <text evidence="9">The sequence shown here is derived from an EMBL/GenBank/DDBJ whole genome shotgun (WGS) entry which is preliminary data.</text>
</comment>
<comment type="subcellular location">
    <subcellularLocation>
        <location evidence="1 7">Cell outer membrane</location>
        <topology evidence="1 7">Multi-pass membrane protein</topology>
    </subcellularLocation>
</comment>